<dbReference type="Proteomes" id="UP000070498">
    <property type="component" value="Unassembled WGS sequence"/>
</dbReference>
<proteinExistence type="predicted"/>
<keyword evidence="3" id="KW-1185">Reference proteome</keyword>
<sequence length="389" mass="43958">MGTYSDLKIGKFTVEESGNFSTTRHQSIFLPSHSKTIIREGRDDRKPVEVFQAPLRDLVTRLELMGSTLPAIERRFSDPYVTYDQPHDVSFSDALELVRNADLETIPEFDMNSDSPGILPPEYHDRLRGPNYLGGFSLGPGWDLTSLLERLNAEDMLRVLAERPENLDLMVVWDFMDVVENGYFEREDFTVGSAGQSFLLVTEGTSDTDIIRHAFDILRPEIKDFFRYVDMERNYPFGGHGNLLNFMKGLSSIQKTGGVVAIFDNDAAGVGSLNALARVPDVNAVKLPDLEKFKSFPTIGPNGEHPADINGRAAAIECYLRLPENCRVRWTNFDEKAGEYQGAIDQRGSEKNRQRDEFLRTLATDDYPFENIRKVLEMIVDACTERGKP</sequence>
<dbReference type="InterPro" id="IPR041487">
    <property type="entry name" value="HEPN/Toprim-NTD1"/>
</dbReference>
<reference evidence="2 3" key="1">
    <citation type="submission" date="2015-11" db="EMBL/GenBank/DDBJ databases">
        <title>Draft genome sequence of Agrobacterium sp. R89-1.</title>
        <authorList>
            <person name="Zahradnik J."/>
            <person name="Kyslikova E."/>
            <person name="Palyzova A."/>
            <person name="Kyslik P."/>
        </authorList>
    </citation>
    <scope>NUCLEOTIDE SEQUENCE [LARGE SCALE GENOMIC DNA]</scope>
    <source>
        <strain evidence="2 3">R89-1</strain>
    </source>
</reference>
<protein>
    <recommendedName>
        <fullName evidence="1">HEPN/Toprim N-terminal domain-containing protein</fullName>
    </recommendedName>
</protein>
<gene>
    <name evidence="2" type="ORF">ATO67_14250</name>
</gene>
<name>A0A135NYE6_9HYPH</name>
<dbReference type="RefSeq" id="WP_067650275.1">
    <property type="nucleotide sequence ID" value="NZ_KQ961030.1"/>
</dbReference>
<dbReference type="EMBL" id="LNUW01000038">
    <property type="protein sequence ID" value="KXG84159.1"/>
    <property type="molecule type" value="Genomic_DNA"/>
</dbReference>
<evidence type="ECO:0000313" key="3">
    <source>
        <dbReference type="Proteomes" id="UP000070498"/>
    </source>
</evidence>
<organism evidence="2 3">
    <name type="scientific">Agrobacterium bohemicum</name>
    <dbReference type="NCBI Taxonomy" id="2052828"/>
    <lineage>
        <taxon>Bacteria</taxon>
        <taxon>Pseudomonadati</taxon>
        <taxon>Pseudomonadota</taxon>
        <taxon>Alphaproteobacteria</taxon>
        <taxon>Hyphomicrobiales</taxon>
        <taxon>Rhizobiaceae</taxon>
        <taxon>Rhizobium/Agrobacterium group</taxon>
        <taxon>Agrobacterium</taxon>
    </lineage>
</organism>
<comment type="caution">
    <text evidence="2">The sequence shown here is derived from an EMBL/GenBank/DDBJ whole genome shotgun (WGS) entry which is preliminary data.</text>
</comment>
<dbReference type="Pfam" id="PF18871">
    <property type="entry name" value="HEPN_Toprim_N"/>
    <property type="match status" value="1"/>
</dbReference>
<dbReference type="AlphaFoldDB" id="A0A135NYE6"/>
<dbReference type="STRING" id="2052828.ATO67_14250"/>
<feature type="domain" description="HEPN/Toprim N-terminal" evidence="1">
    <location>
        <begin position="1"/>
        <end position="192"/>
    </location>
</feature>
<evidence type="ECO:0000313" key="2">
    <source>
        <dbReference type="EMBL" id="KXG84159.1"/>
    </source>
</evidence>
<accession>A0A135NYE6</accession>
<evidence type="ECO:0000259" key="1">
    <source>
        <dbReference type="Pfam" id="PF18871"/>
    </source>
</evidence>